<dbReference type="Proteomes" id="UP000195442">
    <property type="component" value="Unassembled WGS sequence"/>
</dbReference>
<dbReference type="OrthoDB" id="6198066at2"/>
<keyword evidence="2" id="KW-1185">Reference proteome</keyword>
<accession>A0A1R4GYS5</accession>
<protein>
    <submittedName>
        <fullName evidence="1">Uncharacterized protein</fullName>
    </submittedName>
</protein>
<dbReference type="RefSeq" id="WP_143341422.1">
    <property type="nucleotide sequence ID" value="NZ_FUKJ01000001.1"/>
</dbReference>
<dbReference type="EMBL" id="FUKJ01000001">
    <property type="protein sequence ID" value="SJM88960.1"/>
    <property type="molecule type" value="Genomic_DNA"/>
</dbReference>
<dbReference type="AlphaFoldDB" id="A0A1R4GYS5"/>
<evidence type="ECO:0000313" key="2">
    <source>
        <dbReference type="Proteomes" id="UP000195442"/>
    </source>
</evidence>
<sequence length="76" mass="8775">MKVAIELPDELGKQFLQQANVKFFIQEAVKKMLLEQKQAIEHIGYAMSSIPNSVSLADELMLERRLEAKKEQQENE</sequence>
<reference evidence="2" key="1">
    <citation type="submission" date="2017-02" db="EMBL/GenBank/DDBJ databases">
        <authorList>
            <person name="Daims H."/>
        </authorList>
    </citation>
    <scope>NUCLEOTIDE SEQUENCE [LARGE SCALE GENOMIC DNA]</scope>
</reference>
<evidence type="ECO:0000313" key="1">
    <source>
        <dbReference type="EMBL" id="SJM88960.1"/>
    </source>
</evidence>
<proteinExistence type="predicted"/>
<gene>
    <name evidence="1" type="ORF">CRENPOLYSF2_10008</name>
</gene>
<name>A0A1R4GYS5_9GAMM</name>
<organism evidence="1 2">
    <name type="scientific">Crenothrix polyspora</name>
    <dbReference type="NCBI Taxonomy" id="360316"/>
    <lineage>
        <taxon>Bacteria</taxon>
        <taxon>Pseudomonadati</taxon>
        <taxon>Pseudomonadota</taxon>
        <taxon>Gammaproteobacteria</taxon>
        <taxon>Methylococcales</taxon>
        <taxon>Crenotrichaceae</taxon>
        <taxon>Crenothrix</taxon>
    </lineage>
</organism>